<dbReference type="Proteomes" id="UP000053300">
    <property type="component" value="Unassembled WGS sequence"/>
</dbReference>
<evidence type="ECO:0000256" key="3">
    <source>
        <dbReference type="ARBA" id="ARBA00022692"/>
    </source>
</evidence>
<dbReference type="InterPro" id="IPR051461">
    <property type="entry name" value="UPF0750_membrane"/>
</dbReference>
<evidence type="ECO:0000256" key="2">
    <source>
        <dbReference type="ARBA" id="ARBA00022475"/>
    </source>
</evidence>
<dbReference type="PANTHER" id="PTHR33545:SF5">
    <property type="entry name" value="UPF0750 MEMBRANE PROTEIN YITT"/>
    <property type="match status" value="1"/>
</dbReference>
<evidence type="ECO:0000256" key="4">
    <source>
        <dbReference type="ARBA" id="ARBA00022989"/>
    </source>
</evidence>
<name>A0A0W7Z3K5_9BURK</name>
<comment type="caution">
    <text evidence="7">The sequence shown here is derived from an EMBL/GenBank/DDBJ whole genome shotgun (WGS) entry which is preliminary data.</text>
</comment>
<accession>A0A0W7Z3K5</accession>
<reference evidence="7 8" key="1">
    <citation type="submission" date="2015-12" db="EMBL/GenBank/DDBJ databases">
        <title>Complete genome sequence of a multi-drug resistant strain Acidovorax sp. 12322-1.</title>
        <authorList>
            <person name="Ming D."/>
            <person name="Wang M."/>
            <person name="Hu S."/>
            <person name="Zhou Y."/>
            <person name="Jiang T."/>
        </authorList>
    </citation>
    <scope>NUCLEOTIDE SEQUENCE [LARGE SCALE GENOMIC DNA]</scope>
    <source>
        <strain evidence="7 8">12322-1</strain>
    </source>
</reference>
<evidence type="ECO:0000256" key="5">
    <source>
        <dbReference type="ARBA" id="ARBA00023136"/>
    </source>
</evidence>
<feature type="transmembrane region" description="Helical" evidence="6">
    <location>
        <begin position="21"/>
        <end position="42"/>
    </location>
</feature>
<comment type="subcellular location">
    <subcellularLocation>
        <location evidence="1">Cell membrane</location>
        <topology evidence="1">Multi-pass membrane protein</topology>
    </subcellularLocation>
</comment>
<dbReference type="RefSeq" id="WP_058879613.1">
    <property type="nucleotide sequence ID" value="NZ_CAUCIF010000006.1"/>
</dbReference>
<proteinExistence type="predicted"/>
<sequence>MRSASTASTPPQPLPHTPLEDAAAILTGVLLVSVGVILFKQAGLVTGGMAGLAFALDYATDWSFGLWFFVLNLPFYWLAIRKMGLAFTLKTFAAVGLLSLTSELQSYYVHIDMVQPAYAALVGGMLMGMGMLVLFRHRCSLGGFGIMALYLQERCGWRAGYVQMTLDCLVLLSAFFIVDLERALWSVVAALTLNQVLSMNHRPGRYGG</sequence>
<dbReference type="PANTHER" id="PTHR33545">
    <property type="entry name" value="UPF0750 MEMBRANE PROTEIN YITT-RELATED"/>
    <property type="match status" value="1"/>
</dbReference>
<feature type="transmembrane region" description="Helical" evidence="6">
    <location>
        <begin position="156"/>
        <end position="177"/>
    </location>
</feature>
<gene>
    <name evidence="7" type="ORF">AS359_05430</name>
</gene>
<dbReference type="InterPro" id="IPR003740">
    <property type="entry name" value="YitT"/>
</dbReference>
<evidence type="ECO:0008006" key="9">
    <source>
        <dbReference type="Google" id="ProtNLM"/>
    </source>
</evidence>
<feature type="transmembrane region" description="Helical" evidence="6">
    <location>
        <begin position="62"/>
        <end position="80"/>
    </location>
</feature>
<keyword evidence="3 6" id="KW-0812">Transmembrane</keyword>
<dbReference type="EMBL" id="LPXH01000018">
    <property type="protein sequence ID" value="KUF41879.1"/>
    <property type="molecule type" value="Genomic_DNA"/>
</dbReference>
<dbReference type="GO" id="GO:0005886">
    <property type="term" value="C:plasma membrane"/>
    <property type="evidence" value="ECO:0007669"/>
    <property type="project" value="UniProtKB-SubCell"/>
</dbReference>
<protein>
    <recommendedName>
        <fullName evidence="9">YitT family protein</fullName>
    </recommendedName>
</protein>
<feature type="transmembrane region" description="Helical" evidence="6">
    <location>
        <begin position="117"/>
        <end position="135"/>
    </location>
</feature>
<organism evidence="7 8">
    <name type="scientific">Comamonas kerstersii</name>
    <dbReference type="NCBI Taxonomy" id="225992"/>
    <lineage>
        <taxon>Bacteria</taxon>
        <taxon>Pseudomonadati</taxon>
        <taxon>Pseudomonadota</taxon>
        <taxon>Betaproteobacteria</taxon>
        <taxon>Burkholderiales</taxon>
        <taxon>Comamonadaceae</taxon>
        <taxon>Comamonas</taxon>
    </lineage>
</organism>
<keyword evidence="5 6" id="KW-0472">Membrane</keyword>
<evidence type="ECO:0000313" key="8">
    <source>
        <dbReference type="Proteomes" id="UP000053300"/>
    </source>
</evidence>
<keyword evidence="4 6" id="KW-1133">Transmembrane helix</keyword>
<evidence type="ECO:0000313" key="7">
    <source>
        <dbReference type="EMBL" id="KUF41879.1"/>
    </source>
</evidence>
<evidence type="ECO:0000256" key="1">
    <source>
        <dbReference type="ARBA" id="ARBA00004651"/>
    </source>
</evidence>
<evidence type="ECO:0000256" key="6">
    <source>
        <dbReference type="SAM" id="Phobius"/>
    </source>
</evidence>
<keyword evidence="8" id="KW-1185">Reference proteome</keyword>
<dbReference type="STRING" id="225992.B5M06_00595"/>
<dbReference type="Pfam" id="PF02588">
    <property type="entry name" value="YitT_membrane"/>
    <property type="match status" value="1"/>
</dbReference>
<keyword evidence="2" id="KW-1003">Cell membrane</keyword>
<dbReference type="AlphaFoldDB" id="A0A0W7Z3K5"/>